<evidence type="ECO:0000256" key="7">
    <source>
        <dbReference type="SAM" id="SignalP"/>
    </source>
</evidence>
<evidence type="ECO:0000256" key="3">
    <source>
        <dbReference type="ARBA" id="ARBA00022737"/>
    </source>
</evidence>
<evidence type="ECO:0000256" key="4">
    <source>
        <dbReference type="ARBA" id="ARBA00023157"/>
    </source>
</evidence>
<name>A0A6P8HV96_ACTTE</name>
<dbReference type="RefSeq" id="XP_031560324.1">
    <property type="nucleotide sequence ID" value="XM_031704464.1"/>
</dbReference>
<evidence type="ECO:0000256" key="5">
    <source>
        <dbReference type="ARBA" id="ARBA00023180"/>
    </source>
</evidence>
<dbReference type="GO" id="GO:0005576">
    <property type="term" value="C:extracellular region"/>
    <property type="evidence" value="ECO:0007669"/>
    <property type="project" value="InterPro"/>
</dbReference>
<dbReference type="InterPro" id="IPR051940">
    <property type="entry name" value="Chitin_bind-dev_reg"/>
</dbReference>
<feature type="domain" description="Chitin-binding type-2" evidence="8">
    <location>
        <begin position="348"/>
        <end position="404"/>
    </location>
</feature>
<dbReference type="Pfam" id="PF01607">
    <property type="entry name" value="CBM_14"/>
    <property type="match status" value="5"/>
</dbReference>
<dbReference type="AlphaFoldDB" id="A0A6P8HV96"/>
<sequence>MKFLLTILVVIFVSSSAEDMLKELDDELYLDLLQQEGTKDGTVKADDIVGMQWNDKKDDGQNSSSTTFCKDKPNGNYPNPFKCEGFIMCSNHLTYFFDCPSILQYNPKTDRCDWPRNVNCGPAPRPTNTPRPPKPSPSNFCKNRPNGNYVDPNNCNGFIMCSNHLTYFFHCPANLRYNVKTDRCDWPRNVKCGPTPQPTGQPTKSRPTVTPSPSTFCRNRADGNYVDPNNCNGFIMCSNHRTYFFDCPANLRYNAKTDRCDWPRNVKCNSLSDDISSDTNARRSKFCMNHGNGNYRDITNCEGYITCFRGYMFYRECPGTLRFNPLTRRCDLPRNVKCAGAGGGTRGSGFCKKRANGDYKDVLNCNDFIKCSNGYTYYFDCPSDLRFNENTDRCDWPRNVPCNY</sequence>
<feature type="domain" description="Chitin-binding type-2" evidence="8">
    <location>
        <begin position="284"/>
        <end position="340"/>
    </location>
</feature>
<dbReference type="Proteomes" id="UP000515163">
    <property type="component" value="Unplaced"/>
</dbReference>
<feature type="domain" description="Chitin-binding type-2" evidence="8">
    <location>
        <begin position="214"/>
        <end position="270"/>
    </location>
</feature>
<feature type="signal peptide" evidence="7">
    <location>
        <begin position="1"/>
        <end position="17"/>
    </location>
</feature>
<dbReference type="SUPFAM" id="SSF57625">
    <property type="entry name" value="Invertebrate chitin-binding proteins"/>
    <property type="match status" value="5"/>
</dbReference>
<evidence type="ECO:0000259" key="8">
    <source>
        <dbReference type="PROSITE" id="PS50940"/>
    </source>
</evidence>
<keyword evidence="9" id="KW-1185">Reference proteome</keyword>
<reference evidence="10" key="1">
    <citation type="submission" date="2025-08" db="UniProtKB">
        <authorList>
            <consortium name="RefSeq"/>
        </authorList>
    </citation>
    <scope>IDENTIFICATION</scope>
    <source>
        <tissue evidence="10">Tentacle</tissue>
    </source>
</reference>
<feature type="chain" id="PRO_5028055522" evidence="7">
    <location>
        <begin position="18"/>
        <end position="404"/>
    </location>
</feature>
<evidence type="ECO:0000313" key="10">
    <source>
        <dbReference type="RefSeq" id="XP_031560324.1"/>
    </source>
</evidence>
<evidence type="ECO:0000256" key="1">
    <source>
        <dbReference type="ARBA" id="ARBA00022669"/>
    </source>
</evidence>
<protein>
    <submittedName>
        <fullName evidence="10">Chondroitin proteoglycan 2-like isoform X2</fullName>
    </submittedName>
</protein>
<keyword evidence="5" id="KW-0325">Glycoprotein</keyword>
<dbReference type="GO" id="GO:0008061">
    <property type="term" value="F:chitin binding"/>
    <property type="evidence" value="ECO:0007669"/>
    <property type="project" value="UniProtKB-KW"/>
</dbReference>
<dbReference type="PANTHER" id="PTHR23301:SF0">
    <property type="entry name" value="CHITIN-BINDING TYPE-2 DOMAIN-CONTAINING PROTEIN-RELATED"/>
    <property type="match status" value="1"/>
</dbReference>
<keyword evidence="4" id="KW-1015">Disulfide bond</keyword>
<dbReference type="PROSITE" id="PS50940">
    <property type="entry name" value="CHIT_BIND_II"/>
    <property type="match status" value="5"/>
</dbReference>
<feature type="compositionally biased region" description="Pro residues" evidence="6">
    <location>
        <begin position="123"/>
        <end position="136"/>
    </location>
</feature>
<gene>
    <name evidence="10" type="primary">LOC116296439</name>
</gene>
<dbReference type="Gene3D" id="2.170.140.10">
    <property type="entry name" value="Chitin binding domain"/>
    <property type="match status" value="4"/>
</dbReference>
<feature type="domain" description="Chitin-binding type-2" evidence="8">
    <location>
        <begin position="66"/>
        <end position="122"/>
    </location>
</feature>
<evidence type="ECO:0000256" key="6">
    <source>
        <dbReference type="SAM" id="MobiDB-lite"/>
    </source>
</evidence>
<dbReference type="SMART" id="SM00494">
    <property type="entry name" value="ChtBD2"/>
    <property type="match status" value="5"/>
</dbReference>
<keyword evidence="2 7" id="KW-0732">Signal</keyword>
<keyword evidence="3" id="KW-0677">Repeat</keyword>
<dbReference type="Gene3D" id="3.20.20.80">
    <property type="entry name" value="Glycosidases"/>
    <property type="match status" value="1"/>
</dbReference>
<organism evidence="9 10">
    <name type="scientific">Actinia tenebrosa</name>
    <name type="common">Australian red waratah sea anemone</name>
    <dbReference type="NCBI Taxonomy" id="6105"/>
    <lineage>
        <taxon>Eukaryota</taxon>
        <taxon>Metazoa</taxon>
        <taxon>Cnidaria</taxon>
        <taxon>Anthozoa</taxon>
        <taxon>Hexacorallia</taxon>
        <taxon>Actiniaria</taxon>
        <taxon>Actiniidae</taxon>
        <taxon>Actinia</taxon>
    </lineage>
</organism>
<evidence type="ECO:0000256" key="2">
    <source>
        <dbReference type="ARBA" id="ARBA00022729"/>
    </source>
</evidence>
<dbReference type="InterPro" id="IPR036508">
    <property type="entry name" value="Chitin-bd_dom_sf"/>
</dbReference>
<dbReference type="PANTHER" id="PTHR23301">
    <property type="entry name" value="CHITIN BINDING PERITROPHIN-A"/>
    <property type="match status" value="1"/>
</dbReference>
<dbReference type="GeneID" id="116296439"/>
<evidence type="ECO:0000313" key="9">
    <source>
        <dbReference type="Proteomes" id="UP000515163"/>
    </source>
</evidence>
<feature type="region of interest" description="Disordered" evidence="6">
    <location>
        <begin position="122"/>
        <end position="141"/>
    </location>
</feature>
<dbReference type="InterPro" id="IPR002557">
    <property type="entry name" value="Chitin-bd_dom"/>
</dbReference>
<keyword evidence="1" id="KW-0147">Chitin-binding</keyword>
<feature type="domain" description="Chitin-binding type-2" evidence="8">
    <location>
        <begin position="138"/>
        <end position="194"/>
    </location>
</feature>
<accession>A0A6P8HV96</accession>
<proteinExistence type="predicted"/>
<dbReference type="OrthoDB" id="6021959at2759"/>